<proteinExistence type="predicted"/>
<sequence>MAVSSRGKRRAAPVAAGGGGGTGGGEGGRSNPFDVMGNKKTKRKILGLKVKGTERNLSKNLKPPFLWLFFPQNPHPSG</sequence>
<reference evidence="2 3" key="1">
    <citation type="journal article" date="2016" name="BMC Genomics">
        <title>Comparative genomics reveals Cyclospora cayetanensis possesses coccidia-like metabolism and invasion components but unique surface antigens.</title>
        <authorList>
            <person name="Liu S."/>
            <person name="Wang L."/>
            <person name="Zheng H."/>
            <person name="Xu Z."/>
            <person name="Roellig D.M."/>
            <person name="Li N."/>
            <person name="Frace M.A."/>
            <person name="Tang K."/>
            <person name="Arrowood M.J."/>
            <person name="Moss D.M."/>
            <person name="Zhang L."/>
            <person name="Feng Y."/>
            <person name="Xiao L."/>
        </authorList>
    </citation>
    <scope>NUCLEOTIDE SEQUENCE [LARGE SCALE GENOMIC DNA]</scope>
    <source>
        <strain evidence="2 3">CHN_HEN01</strain>
    </source>
</reference>
<protein>
    <submittedName>
        <fullName evidence="2">Uncharacterized protein</fullName>
    </submittedName>
</protein>
<feature type="compositionally biased region" description="Basic residues" evidence="1">
    <location>
        <begin position="1"/>
        <end position="11"/>
    </location>
</feature>
<accession>A0A1D3CVC5</accession>
<evidence type="ECO:0000256" key="1">
    <source>
        <dbReference type="SAM" id="MobiDB-lite"/>
    </source>
</evidence>
<comment type="caution">
    <text evidence="2">The sequence shown here is derived from an EMBL/GenBank/DDBJ whole genome shotgun (WGS) entry which is preliminary data.</text>
</comment>
<dbReference type="AlphaFoldDB" id="A0A1D3CVC5"/>
<dbReference type="EMBL" id="JROU02001808">
    <property type="protein sequence ID" value="OEH75156.1"/>
    <property type="molecule type" value="Genomic_DNA"/>
</dbReference>
<feature type="compositionally biased region" description="Gly residues" evidence="1">
    <location>
        <begin position="16"/>
        <end position="28"/>
    </location>
</feature>
<evidence type="ECO:0000313" key="2">
    <source>
        <dbReference type="EMBL" id="OEH75156.1"/>
    </source>
</evidence>
<dbReference type="VEuPathDB" id="ToxoDB:cyc_08806"/>
<evidence type="ECO:0000313" key="3">
    <source>
        <dbReference type="Proteomes" id="UP000095192"/>
    </source>
</evidence>
<gene>
    <name evidence="2" type="ORF">cyc_08806</name>
</gene>
<dbReference type="InParanoid" id="A0A1D3CVC5"/>
<dbReference type="Proteomes" id="UP000095192">
    <property type="component" value="Unassembled WGS sequence"/>
</dbReference>
<keyword evidence="3" id="KW-1185">Reference proteome</keyword>
<feature type="region of interest" description="Disordered" evidence="1">
    <location>
        <begin position="1"/>
        <end position="38"/>
    </location>
</feature>
<organism evidence="2 3">
    <name type="scientific">Cyclospora cayetanensis</name>
    <dbReference type="NCBI Taxonomy" id="88456"/>
    <lineage>
        <taxon>Eukaryota</taxon>
        <taxon>Sar</taxon>
        <taxon>Alveolata</taxon>
        <taxon>Apicomplexa</taxon>
        <taxon>Conoidasida</taxon>
        <taxon>Coccidia</taxon>
        <taxon>Eucoccidiorida</taxon>
        <taxon>Eimeriorina</taxon>
        <taxon>Eimeriidae</taxon>
        <taxon>Cyclospora</taxon>
    </lineage>
</organism>
<name>A0A1D3CVC5_9EIME</name>